<sequence length="83" mass="9797">MMIENMDEQDTIKPCQGPFHQDMQEFMEIEVVRPCWWVEDTPRLSAYKVVNTMIVNLQYLPSATIKINNYEKCPPDKQNIFDG</sequence>
<name>A0A915ITD4_ROMCU</name>
<accession>A0A915ITD4</accession>
<dbReference type="WBParaSite" id="nRc.2.0.1.t17449-RA">
    <property type="protein sequence ID" value="nRc.2.0.1.t17449-RA"/>
    <property type="gene ID" value="nRc.2.0.1.g17449"/>
</dbReference>
<organism evidence="1 2">
    <name type="scientific">Romanomermis culicivorax</name>
    <name type="common">Nematode worm</name>
    <dbReference type="NCBI Taxonomy" id="13658"/>
    <lineage>
        <taxon>Eukaryota</taxon>
        <taxon>Metazoa</taxon>
        <taxon>Ecdysozoa</taxon>
        <taxon>Nematoda</taxon>
        <taxon>Enoplea</taxon>
        <taxon>Dorylaimia</taxon>
        <taxon>Mermithida</taxon>
        <taxon>Mermithoidea</taxon>
        <taxon>Mermithidae</taxon>
        <taxon>Romanomermis</taxon>
    </lineage>
</organism>
<keyword evidence="1" id="KW-1185">Reference proteome</keyword>
<dbReference type="AlphaFoldDB" id="A0A915ITD4"/>
<dbReference type="Proteomes" id="UP000887565">
    <property type="component" value="Unplaced"/>
</dbReference>
<evidence type="ECO:0000313" key="2">
    <source>
        <dbReference type="WBParaSite" id="nRc.2.0.1.t17449-RA"/>
    </source>
</evidence>
<protein>
    <submittedName>
        <fullName evidence="2">Uncharacterized protein</fullName>
    </submittedName>
</protein>
<reference evidence="2" key="1">
    <citation type="submission" date="2022-11" db="UniProtKB">
        <authorList>
            <consortium name="WormBaseParasite"/>
        </authorList>
    </citation>
    <scope>IDENTIFICATION</scope>
</reference>
<evidence type="ECO:0000313" key="1">
    <source>
        <dbReference type="Proteomes" id="UP000887565"/>
    </source>
</evidence>
<proteinExistence type="predicted"/>